<organism evidence="2">
    <name type="scientific">marine sediment metagenome</name>
    <dbReference type="NCBI Taxonomy" id="412755"/>
    <lineage>
        <taxon>unclassified sequences</taxon>
        <taxon>metagenomes</taxon>
        <taxon>ecological metagenomes</taxon>
    </lineage>
</organism>
<evidence type="ECO:0000313" key="2">
    <source>
        <dbReference type="EMBL" id="KKN40320.1"/>
    </source>
</evidence>
<reference evidence="2" key="1">
    <citation type="journal article" date="2015" name="Nature">
        <title>Complex archaea that bridge the gap between prokaryotes and eukaryotes.</title>
        <authorList>
            <person name="Spang A."/>
            <person name="Saw J.H."/>
            <person name="Jorgensen S.L."/>
            <person name="Zaremba-Niedzwiedzka K."/>
            <person name="Martijn J."/>
            <person name="Lind A.E."/>
            <person name="van Eijk R."/>
            <person name="Schleper C."/>
            <person name="Guy L."/>
            <person name="Ettema T.J."/>
        </authorList>
    </citation>
    <scope>NUCLEOTIDE SEQUENCE</scope>
</reference>
<accession>A0A0F9Q8N9</accession>
<feature type="compositionally biased region" description="Basic and acidic residues" evidence="1">
    <location>
        <begin position="42"/>
        <end position="51"/>
    </location>
</feature>
<proteinExistence type="predicted"/>
<comment type="caution">
    <text evidence="2">The sequence shown here is derived from an EMBL/GenBank/DDBJ whole genome shotgun (WGS) entry which is preliminary data.</text>
</comment>
<gene>
    <name evidence="2" type="ORF">LCGC14_0734770</name>
</gene>
<evidence type="ECO:0000256" key="1">
    <source>
        <dbReference type="SAM" id="MobiDB-lite"/>
    </source>
</evidence>
<feature type="region of interest" description="Disordered" evidence="1">
    <location>
        <begin position="32"/>
        <end position="51"/>
    </location>
</feature>
<protein>
    <submittedName>
        <fullName evidence="2">Uncharacterized protein</fullName>
    </submittedName>
</protein>
<dbReference type="EMBL" id="LAZR01001712">
    <property type="protein sequence ID" value="KKN40320.1"/>
    <property type="molecule type" value="Genomic_DNA"/>
</dbReference>
<sequence>MARMSDHHQTLNQEGEGKCSVPMFSQGAPAGFCDDPAYGKRPPGETYHDDNGKVQRFDGKYSGMVSALACPRHGGPEFRTFMNGDKWCAAMPDFEDLQVSPSGFGDTREEAIAELKKDKSIAMPVLTTAFNDAVRFRWWARSSLQLFKIKSAIHARIDLGDYLEFERRDSESDLEIIRRIADHFIAAERAEQEGGTAID</sequence>
<name>A0A0F9Q8N9_9ZZZZ</name>
<feature type="region of interest" description="Disordered" evidence="1">
    <location>
        <begin position="1"/>
        <end position="21"/>
    </location>
</feature>
<dbReference type="AlphaFoldDB" id="A0A0F9Q8N9"/>